<sequence>MRLNGELAYERLGKKIYLSLNNEVYILDNEVSIYIFELLKKRIEINNIKERVISAFANTEEYTNEEKKIFIEEFIADLINNKIFLLEDETNKY</sequence>
<name>A0A931AYN1_9ENTE</name>
<dbReference type="AlphaFoldDB" id="A0A931AYN1"/>
<dbReference type="EMBL" id="JADAKE010000016">
    <property type="protein sequence ID" value="MBF8808174.1"/>
    <property type="molecule type" value="Genomic_DNA"/>
</dbReference>
<evidence type="ECO:0008006" key="3">
    <source>
        <dbReference type="Google" id="ProtNLM"/>
    </source>
</evidence>
<evidence type="ECO:0000313" key="1">
    <source>
        <dbReference type="EMBL" id="MBF8808174.1"/>
    </source>
</evidence>
<dbReference type="Proteomes" id="UP000637757">
    <property type="component" value="Unassembled WGS sequence"/>
</dbReference>
<organism evidence="1 2">
    <name type="scientific">Enterococcus lacertideformus</name>
    <dbReference type="NCBI Taxonomy" id="2771493"/>
    <lineage>
        <taxon>Bacteria</taxon>
        <taxon>Bacillati</taxon>
        <taxon>Bacillota</taxon>
        <taxon>Bacilli</taxon>
        <taxon>Lactobacillales</taxon>
        <taxon>Enterococcaceae</taxon>
        <taxon>Enterococcus</taxon>
    </lineage>
</organism>
<evidence type="ECO:0000313" key="2">
    <source>
        <dbReference type="Proteomes" id="UP000637757"/>
    </source>
</evidence>
<comment type="caution">
    <text evidence="1">The sequence shown here is derived from an EMBL/GenBank/DDBJ whole genome shotgun (WGS) entry which is preliminary data.</text>
</comment>
<accession>A0A931AYN1</accession>
<reference evidence="1" key="1">
    <citation type="submission" date="2020-09" db="EMBL/GenBank/DDBJ databases">
        <title>Genomic insights into the novelty and pathogenicity of a unique biofilm-forming Enterococcus sp. bacteria (Enterococcus lacertideformus) identified in reptiles.</title>
        <authorList>
            <person name="Agius J.E."/>
            <person name="Phalen D.N."/>
            <person name="Rose K."/>
            <person name="Eden J.-S."/>
        </authorList>
    </citation>
    <scope>NUCLEOTIDE SEQUENCE</scope>
    <source>
        <strain evidence="1">PHRS 0518</strain>
    </source>
</reference>
<keyword evidence="2" id="KW-1185">Reference proteome</keyword>
<proteinExistence type="predicted"/>
<protein>
    <recommendedName>
        <fullName evidence="3">PqqD family peptide modification chaperone</fullName>
    </recommendedName>
</protein>
<gene>
    <name evidence="1" type="ORF">IC227_07485</name>
</gene>